<dbReference type="SUPFAM" id="SSF49401">
    <property type="entry name" value="Bacterial adhesins"/>
    <property type="match status" value="1"/>
</dbReference>
<dbReference type="AlphaFoldDB" id="A0A0A1Z5P9"/>
<dbReference type="InterPro" id="IPR008966">
    <property type="entry name" value="Adhesion_dom_sf"/>
</dbReference>
<feature type="signal peptide" evidence="4">
    <location>
        <begin position="1"/>
        <end position="23"/>
    </location>
</feature>
<comment type="subcellular location">
    <subcellularLocation>
        <location evidence="1">Fimbrium</location>
    </subcellularLocation>
</comment>
<sequence length="175" mass="17736">MYLRSIPLLLAMTGGLASFSAQAATTGTLTFAGQVDAGTCNLAAGDENRTLTLPTIKISDLDATPSAGQLDFEVSADCESDIRNVIFLFTGTPSAGNGELFANTGGSKGTALLLAHRAPALSTIPANGTPDQRSRTVATSGNKAVLALAAAYHKTGEAITQGSLASAVTVSITYN</sequence>
<evidence type="ECO:0000256" key="4">
    <source>
        <dbReference type="SAM" id="SignalP"/>
    </source>
</evidence>
<dbReference type="PANTHER" id="PTHR33420">
    <property type="entry name" value="FIMBRIAL SUBUNIT ELFA-RELATED"/>
    <property type="match status" value="1"/>
</dbReference>
<organism evidence="5 6">
    <name type="scientific">Pseudomonas fluorescens LMG 5329</name>
    <dbReference type="NCBI Taxonomy" id="1324332"/>
    <lineage>
        <taxon>Bacteria</taxon>
        <taxon>Pseudomonadati</taxon>
        <taxon>Pseudomonadota</taxon>
        <taxon>Gammaproteobacteria</taxon>
        <taxon>Pseudomonadales</taxon>
        <taxon>Pseudomonadaceae</taxon>
        <taxon>Pseudomonas</taxon>
    </lineage>
</organism>
<evidence type="ECO:0000256" key="3">
    <source>
        <dbReference type="ARBA" id="ARBA00023263"/>
    </source>
</evidence>
<dbReference type="GO" id="GO:0009289">
    <property type="term" value="C:pilus"/>
    <property type="evidence" value="ECO:0007669"/>
    <property type="project" value="UniProtKB-SubCell"/>
</dbReference>
<evidence type="ECO:0000313" key="6">
    <source>
        <dbReference type="Proteomes" id="UP000030060"/>
    </source>
</evidence>
<accession>A0A0A1Z5P9</accession>
<protein>
    <submittedName>
        <fullName evidence="5">Pilus assembly protein</fullName>
    </submittedName>
</protein>
<evidence type="ECO:0000313" key="5">
    <source>
        <dbReference type="EMBL" id="KGE68331.1"/>
    </source>
</evidence>
<comment type="caution">
    <text evidence="5">The sequence shown here is derived from an EMBL/GenBank/DDBJ whole genome shotgun (WGS) entry which is preliminary data.</text>
</comment>
<name>A0A0A1Z5P9_PSEFL</name>
<dbReference type="Proteomes" id="UP000030060">
    <property type="component" value="Unassembled WGS sequence"/>
</dbReference>
<evidence type="ECO:0000256" key="1">
    <source>
        <dbReference type="ARBA" id="ARBA00004561"/>
    </source>
</evidence>
<dbReference type="EMBL" id="ASGY01000066">
    <property type="protein sequence ID" value="KGE68331.1"/>
    <property type="molecule type" value="Genomic_DNA"/>
</dbReference>
<keyword evidence="3" id="KW-0281">Fimbrium</keyword>
<dbReference type="InterPro" id="IPR036937">
    <property type="entry name" value="Adhesion_dom_fimbrial_sf"/>
</dbReference>
<dbReference type="InterPro" id="IPR050263">
    <property type="entry name" value="Bact_Fimbrial_Adh_Pro"/>
</dbReference>
<reference evidence="5 6" key="1">
    <citation type="journal article" date="2013" name="Genome Announc.">
        <title>Draft Genome Sequence of Pseudomonas fluorescens LMG 5329, a White Line-Inducing Principle-Producing Bioindicator for the Mushroom Pathogen Pseudomonas tolaasii.</title>
        <authorList>
            <person name="Ghequire M.G."/>
            <person name="Rokni-Zadeh H."/>
            <person name="Zarrineh P."/>
            <person name="De Mot R."/>
        </authorList>
    </citation>
    <scope>NUCLEOTIDE SEQUENCE [LARGE SCALE GENOMIC DNA]</scope>
    <source>
        <strain evidence="5 6">LMG 5329</strain>
    </source>
</reference>
<dbReference type="GO" id="GO:0043709">
    <property type="term" value="P:cell adhesion involved in single-species biofilm formation"/>
    <property type="evidence" value="ECO:0007669"/>
    <property type="project" value="TreeGrafter"/>
</dbReference>
<keyword evidence="4" id="KW-0732">Signal</keyword>
<evidence type="ECO:0000256" key="2">
    <source>
        <dbReference type="ARBA" id="ARBA00006671"/>
    </source>
</evidence>
<gene>
    <name evidence="5" type="ORF">K814_0108890</name>
</gene>
<dbReference type="Gene3D" id="2.60.40.1090">
    <property type="entry name" value="Fimbrial-type adhesion domain"/>
    <property type="match status" value="1"/>
</dbReference>
<feature type="chain" id="PRO_5001985610" evidence="4">
    <location>
        <begin position="24"/>
        <end position="175"/>
    </location>
</feature>
<dbReference type="OrthoDB" id="6887929at2"/>
<dbReference type="PANTHER" id="PTHR33420:SF14">
    <property type="entry name" value="TYPE 1 FIMBRIN D-MANNOSE SPECIFIC ADHESIN"/>
    <property type="match status" value="1"/>
</dbReference>
<comment type="similarity">
    <text evidence="2">Belongs to the fimbrial protein family.</text>
</comment>
<proteinExistence type="inferred from homology"/>
<dbReference type="RefSeq" id="WP_038844790.1">
    <property type="nucleotide sequence ID" value="NZ_ASGY01000066.1"/>
</dbReference>